<evidence type="ECO:0000313" key="3">
    <source>
        <dbReference type="Proteomes" id="UP000019140"/>
    </source>
</evidence>
<accession>W4MG91</accession>
<evidence type="ECO:0008006" key="4">
    <source>
        <dbReference type="Google" id="ProtNLM"/>
    </source>
</evidence>
<keyword evidence="1" id="KW-1133">Transmembrane helix</keyword>
<sequence length="342" mass="38030">MKTLRLLSIALIVTILTGFAAYRYGVNRAVSSTSTSAPTPASAQPPERFPILPRVELARDYGYFIGDVIPLTLVIETTDDVVLDLVNLPHQGETHGLFEVRDLTMTSAPMGKGLIVYKANYRLQYFGPTPLTTPFEPLEILYALPEHRSAATGTYTYKSLFTQPVPINLARVGPRHQTGALAPEGPVEDERTGMIRTGFALGTLFLLAALGGCTWEWRKRRQRQRTVETSPATAAETTLQVLRHEGERFRPADVPVVPAAARLSQLIRHYVQEEYGALALMLTTTELQDLLRGKRCGPELFDILVRCDALKYQAPSAASAEEQQLWWEAMTLFEKLEQGTSR</sequence>
<evidence type="ECO:0000313" key="2">
    <source>
        <dbReference type="EMBL" id="ETX09218.1"/>
    </source>
</evidence>
<feature type="transmembrane region" description="Helical" evidence="1">
    <location>
        <begin position="193"/>
        <end position="215"/>
    </location>
</feature>
<keyword evidence="3" id="KW-1185">Reference proteome</keyword>
<keyword evidence="1" id="KW-0812">Transmembrane</keyword>
<dbReference type="AlphaFoldDB" id="W4MG91"/>
<gene>
    <name evidence="2" type="ORF">ETSY2_00785</name>
</gene>
<protein>
    <recommendedName>
        <fullName evidence="4">DUF4129 domain-containing protein</fullName>
    </recommendedName>
</protein>
<dbReference type="EMBL" id="AZHX01000027">
    <property type="protein sequence ID" value="ETX09218.1"/>
    <property type="molecule type" value="Genomic_DNA"/>
</dbReference>
<comment type="caution">
    <text evidence="2">The sequence shown here is derived from an EMBL/GenBank/DDBJ whole genome shotgun (WGS) entry which is preliminary data.</text>
</comment>
<reference evidence="2 3" key="1">
    <citation type="journal article" date="2014" name="Nature">
        <title>An environmental bacterial taxon with a large and distinct metabolic repertoire.</title>
        <authorList>
            <person name="Wilson M.C."/>
            <person name="Mori T."/>
            <person name="Ruckert C."/>
            <person name="Uria A.R."/>
            <person name="Helf M.J."/>
            <person name="Takada K."/>
            <person name="Gernert C."/>
            <person name="Steffens U.A."/>
            <person name="Heycke N."/>
            <person name="Schmitt S."/>
            <person name="Rinke C."/>
            <person name="Helfrich E.J."/>
            <person name="Brachmann A.O."/>
            <person name="Gurgui C."/>
            <person name="Wakimoto T."/>
            <person name="Kracht M."/>
            <person name="Crusemann M."/>
            <person name="Hentschel U."/>
            <person name="Abe I."/>
            <person name="Matsunaga S."/>
            <person name="Kalinowski J."/>
            <person name="Takeyama H."/>
            <person name="Piel J."/>
        </authorList>
    </citation>
    <scope>NUCLEOTIDE SEQUENCE [LARGE SCALE GENOMIC DNA]</scope>
    <source>
        <strain evidence="3">TSY2</strain>
    </source>
</reference>
<proteinExistence type="predicted"/>
<evidence type="ECO:0000256" key="1">
    <source>
        <dbReference type="SAM" id="Phobius"/>
    </source>
</evidence>
<organism evidence="2 3">
    <name type="scientific">Candidatus Entotheonella gemina</name>
    <dbReference type="NCBI Taxonomy" id="1429439"/>
    <lineage>
        <taxon>Bacteria</taxon>
        <taxon>Pseudomonadati</taxon>
        <taxon>Nitrospinota/Tectimicrobiota group</taxon>
        <taxon>Candidatus Tectimicrobiota</taxon>
        <taxon>Candidatus Entotheonellia</taxon>
        <taxon>Candidatus Entotheonellales</taxon>
        <taxon>Candidatus Entotheonellaceae</taxon>
        <taxon>Candidatus Entotheonella</taxon>
    </lineage>
</organism>
<dbReference type="Proteomes" id="UP000019140">
    <property type="component" value="Unassembled WGS sequence"/>
</dbReference>
<keyword evidence="1" id="KW-0472">Membrane</keyword>
<dbReference type="HOGENOM" id="CLU_810593_0_0_7"/>
<name>W4MG91_9BACT</name>